<evidence type="ECO:0008006" key="12">
    <source>
        <dbReference type="Google" id="ProtNLM"/>
    </source>
</evidence>
<dbReference type="Pfam" id="PF01431">
    <property type="entry name" value="Peptidase_M13"/>
    <property type="match status" value="1"/>
</dbReference>
<dbReference type="PANTHER" id="PTHR11733">
    <property type="entry name" value="ZINC METALLOPROTEASE FAMILY M13 NEPRILYSIN-RELATED"/>
    <property type="match status" value="1"/>
</dbReference>
<evidence type="ECO:0000259" key="8">
    <source>
        <dbReference type="Pfam" id="PF01431"/>
    </source>
</evidence>
<keyword evidence="7" id="KW-0482">Metalloprotease</keyword>
<evidence type="ECO:0000256" key="1">
    <source>
        <dbReference type="ARBA" id="ARBA00001947"/>
    </source>
</evidence>
<comment type="cofactor">
    <cofactor evidence="1">
        <name>Zn(2+)</name>
        <dbReference type="ChEBI" id="CHEBI:29105"/>
    </cofactor>
</comment>
<dbReference type="SUPFAM" id="SSF55486">
    <property type="entry name" value="Metalloproteases ('zincins'), catalytic domain"/>
    <property type="match status" value="1"/>
</dbReference>
<dbReference type="GO" id="GO:0004222">
    <property type="term" value="F:metalloendopeptidase activity"/>
    <property type="evidence" value="ECO:0007669"/>
    <property type="project" value="InterPro"/>
</dbReference>
<keyword evidence="6" id="KW-0862">Zinc</keyword>
<evidence type="ECO:0000256" key="3">
    <source>
        <dbReference type="ARBA" id="ARBA00022670"/>
    </source>
</evidence>
<comment type="similarity">
    <text evidence="2">Belongs to the peptidase M13 family.</text>
</comment>
<evidence type="ECO:0000256" key="5">
    <source>
        <dbReference type="ARBA" id="ARBA00022801"/>
    </source>
</evidence>
<dbReference type="InterPro" id="IPR018497">
    <property type="entry name" value="Peptidase_M13_C"/>
</dbReference>
<dbReference type="PROSITE" id="PS51257">
    <property type="entry name" value="PROKAR_LIPOPROTEIN"/>
    <property type="match status" value="1"/>
</dbReference>
<dbReference type="PRINTS" id="PR00786">
    <property type="entry name" value="NEPRILYSIN"/>
</dbReference>
<evidence type="ECO:0000256" key="4">
    <source>
        <dbReference type="ARBA" id="ARBA00022723"/>
    </source>
</evidence>
<feature type="domain" description="Peptidase M13 N-terminal" evidence="9">
    <location>
        <begin position="36"/>
        <end position="409"/>
    </location>
</feature>
<evidence type="ECO:0000313" key="10">
    <source>
        <dbReference type="EMBL" id="PEN88559.1"/>
    </source>
</evidence>
<sequence>MKKIKRLGLITLSLAVVISTSSCKVQKNTDSKIRLQDDFYEAVNAKWLKSAKMPSDTFGDIEINVKNLLVEDMEKMVTKEHSKADTAMENMVKLYQLASDRKKLHKQGYEAIKADIEKIKSINNLAELENEQQYLYSKGLAVPLRLGVSPDMKDVTKNMLYIGAPAIAMPDKSYYTSANPQNKELLGIYKKMLANLLVMVGETRKEAKRIAGEAVDFEKEYAQYILSSEEESILENTYNPKTINELQAYSKNIDFKKFFIDVVGKEPKQISVAHSKYFENFDKIINEKNWSKIKSWTYATFVAHSAPVLSDDFVNTSEQLKRSLSGQEKQTPTKDRIYTIVNSVFEDVLGQYYAETYFGSEAKQNATGMVHNIIGIYRNNLLKNDWMSKETKTEAIKKLDTMKINVGYPDKLDDIYSLYKVDENKTLFENVQFIRAIIIKNNIAKIDQPTDRDTWCIAPNIVNASYNLLTNTITLPAVMFQPPFYDKNQSASQNYGGIGFVIAHEISHSFDTNGAKHDALGNLVNWWRTEDYKKFEEKAKAVVDHYNKVEYRGKKINGQMTVSENIADISGLQVALEATKQLPDANLEAFYTSLATIFRQKAPPEQEELHLTTDFHAPNKVRVNEAVANTDDFYSTFDVTEGDTMYMTPTDRITFW</sequence>
<dbReference type="InterPro" id="IPR008753">
    <property type="entry name" value="Peptidase_M13_N"/>
</dbReference>
<organism evidence="10 11">
    <name type="scientific">Bacillus cereus</name>
    <dbReference type="NCBI Taxonomy" id="1396"/>
    <lineage>
        <taxon>Bacteria</taxon>
        <taxon>Bacillati</taxon>
        <taxon>Bacillota</taxon>
        <taxon>Bacilli</taxon>
        <taxon>Bacillales</taxon>
        <taxon>Bacillaceae</taxon>
        <taxon>Bacillus</taxon>
        <taxon>Bacillus cereus group</taxon>
    </lineage>
</organism>
<feature type="domain" description="Peptidase M13 C-terminal" evidence="8">
    <location>
        <begin position="463"/>
        <end position="652"/>
    </location>
</feature>
<gene>
    <name evidence="10" type="ORF">CN553_23460</name>
</gene>
<keyword evidence="3" id="KW-0645">Protease</keyword>
<dbReference type="GO" id="GO:0016485">
    <property type="term" value="P:protein processing"/>
    <property type="evidence" value="ECO:0007669"/>
    <property type="project" value="TreeGrafter"/>
</dbReference>
<dbReference type="Gene3D" id="1.10.1380.10">
    <property type="entry name" value="Neutral endopeptidase , domain2"/>
    <property type="match status" value="1"/>
</dbReference>
<dbReference type="InterPro" id="IPR042089">
    <property type="entry name" value="Peptidase_M13_dom_2"/>
</dbReference>
<evidence type="ECO:0000313" key="11">
    <source>
        <dbReference type="Proteomes" id="UP000220691"/>
    </source>
</evidence>
<dbReference type="GO" id="GO:0046872">
    <property type="term" value="F:metal ion binding"/>
    <property type="evidence" value="ECO:0007669"/>
    <property type="project" value="UniProtKB-KW"/>
</dbReference>
<comment type="caution">
    <text evidence="10">The sequence shown here is derived from an EMBL/GenBank/DDBJ whole genome shotgun (WGS) entry which is preliminary data.</text>
</comment>
<evidence type="ECO:0000259" key="9">
    <source>
        <dbReference type="Pfam" id="PF05649"/>
    </source>
</evidence>
<evidence type="ECO:0000256" key="7">
    <source>
        <dbReference type="ARBA" id="ARBA00023049"/>
    </source>
</evidence>
<dbReference type="Pfam" id="PF05649">
    <property type="entry name" value="Peptidase_M13_N"/>
    <property type="match status" value="1"/>
</dbReference>
<dbReference type="InterPro" id="IPR024079">
    <property type="entry name" value="MetalloPept_cat_dom_sf"/>
</dbReference>
<evidence type="ECO:0000256" key="6">
    <source>
        <dbReference type="ARBA" id="ARBA00022833"/>
    </source>
</evidence>
<dbReference type="GO" id="GO:0005886">
    <property type="term" value="C:plasma membrane"/>
    <property type="evidence" value="ECO:0007669"/>
    <property type="project" value="TreeGrafter"/>
</dbReference>
<dbReference type="RefSeq" id="WP_098127393.1">
    <property type="nucleotide sequence ID" value="NZ_NUAN01000167.1"/>
</dbReference>
<evidence type="ECO:0000256" key="2">
    <source>
        <dbReference type="ARBA" id="ARBA00007357"/>
    </source>
</evidence>
<protein>
    <recommendedName>
        <fullName evidence="12">M13 family peptidase</fullName>
    </recommendedName>
</protein>
<dbReference type="PROSITE" id="PS51885">
    <property type="entry name" value="NEPRILYSIN"/>
    <property type="match status" value="1"/>
</dbReference>
<dbReference type="CDD" id="cd08662">
    <property type="entry name" value="M13"/>
    <property type="match status" value="1"/>
</dbReference>
<proteinExistence type="inferred from homology"/>
<keyword evidence="5" id="KW-0378">Hydrolase</keyword>
<dbReference type="Proteomes" id="UP000220691">
    <property type="component" value="Unassembled WGS sequence"/>
</dbReference>
<keyword evidence="4" id="KW-0479">Metal-binding</keyword>
<reference evidence="10 11" key="1">
    <citation type="submission" date="2017-09" db="EMBL/GenBank/DDBJ databases">
        <title>Large-scale bioinformatics analysis of Bacillus genomes uncovers conserved roles of natural products in bacterial physiology.</title>
        <authorList>
            <consortium name="Agbiome Team Llc"/>
            <person name="Bleich R.M."/>
            <person name="Kirk G.J."/>
            <person name="Santa Maria K.C."/>
            <person name="Allen S.E."/>
            <person name="Farag S."/>
            <person name="Shank E.A."/>
            <person name="Bowers A."/>
        </authorList>
    </citation>
    <scope>NUCLEOTIDE SEQUENCE [LARGE SCALE GENOMIC DNA]</scope>
    <source>
        <strain evidence="10 11">AFS027647</strain>
    </source>
</reference>
<dbReference type="Gene3D" id="3.40.390.10">
    <property type="entry name" value="Collagenase (Catalytic Domain)"/>
    <property type="match status" value="1"/>
</dbReference>
<dbReference type="AlphaFoldDB" id="A0A9X6U873"/>
<dbReference type="PANTHER" id="PTHR11733:SF167">
    <property type="entry name" value="FI17812P1-RELATED"/>
    <property type="match status" value="1"/>
</dbReference>
<dbReference type="InterPro" id="IPR000718">
    <property type="entry name" value="Peptidase_M13"/>
</dbReference>
<accession>A0A9X6U873</accession>
<name>A0A9X6U873_BACCE</name>
<dbReference type="EMBL" id="NUAN01000167">
    <property type="protein sequence ID" value="PEN88559.1"/>
    <property type="molecule type" value="Genomic_DNA"/>
</dbReference>